<evidence type="ECO:0000313" key="2">
    <source>
        <dbReference type="Proteomes" id="UP001297272"/>
    </source>
</evidence>
<protein>
    <submittedName>
        <fullName evidence="1">Uncharacterized protein</fullName>
    </submittedName>
</protein>
<dbReference type="RefSeq" id="WP_213983612.1">
    <property type="nucleotide sequence ID" value="NZ_JAFMNX010000001.1"/>
</dbReference>
<dbReference type="EMBL" id="JAFMNX010000001">
    <property type="protein sequence ID" value="MBS9720040.1"/>
    <property type="molecule type" value="Genomic_DNA"/>
</dbReference>
<dbReference type="Proteomes" id="UP001297272">
    <property type="component" value="Unassembled WGS sequence"/>
</dbReference>
<keyword evidence="2" id="KW-1185">Reference proteome</keyword>
<comment type="caution">
    <text evidence="1">The sequence shown here is derived from an EMBL/GenBank/DDBJ whole genome shotgun (WGS) entry which is preliminary data.</text>
</comment>
<name>A0ABS5RSK8_9HYPH</name>
<evidence type="ECO:0000313" key="1">
    <source>
        <dbReference type="EMBL" id="MBS9720040.1"/>
    </source>
</evidence>
<sequence length="94" mass="9610">MAFGKTSLNLYGSSPYGTAGKNINFHTYATPDAPATVLAAGYFNGAREKLKPNDVIDAMTNADGTGDRLHLRVVLVPVGAGDVTVAVDAPASGS</sequence>
<accession>A0ABS5RSK8</accession>
<proteinExistence type="predicted"/>
<gene>
    <name evidence="1" type="ORF">JYU29_04975</name>
</gene>
<organism evidence="1 2">
    <name type="scientific">Tianweitania aestuarii</name>
    <dbReference type="NCBI Taxonomy" id="2814886"/>
    <lineage>
        <taxon>Bacteria</taxon>
        <taxon>Pseudomonadati</taxon>
        <taxon>Pseudomonadota</taxon>
        <taxon>Alphaproteobacteria</taxon>
        <taxon>Hyphomicrobiales</taxon>
        <taxon>Phyllobacteriaceae</taxon>
        <taxon>Tianweitania</taxon>
    </lineage>
</organism>
<reference evidence="1 2" key="1">
    <citation type="submission" date="2021-03" db="EMBL/GenBank/DDBJ databases">
        <title>Tianweitania aestuarii sp. nov., isolated from a tidal flat.</title>
        <authorList>
            <person name="Park S."/>
            <person name="Yoon J.-H."/>
        </authorList>
    </citation>
    <scope>NUCLEOTIDE SEQUENCE [LARGE SCALE GENOMIC DNA]</scope>
    <source>
        <strain evidence="1 2">BSSL-BM11</strain>
    </source>
</reference>